<gene>
    <name evidence="2" type="ORF">ACFSBW_02505</name>
</gene>
<organism evidence="2 3">
    <name type="scientific">Halohasta litorea</name>
    <dbReference type="NCBI Taxonomy" id="869891"/>
    <lineage>
        <taxon>Archaea</taxon>
        <taxon>Methanobacteriati</taxon>
        <taxon>Methanobacteriota</taxon>
        <taxon>Stenosarchaea group</taxon>
        <taxon>Halobacteria</taxon>
        <taxon>Halobacteriales</taxon>
        <taxon>Haloferacaceae</taxon>
        <taxon>Halohasta</taxon>
    </lineage>
</organism>
<dbReference type="CDD" id="cd13540">
    <property type="entry name" value="PBP2_ModA_WtpA"/>
    <property type="match status" value="1"/>
</dbReference>
<accession>A0ABD6D6M9</accession>
<evidence type="ECO:0000313" key="3">
    <source>
        <dbReference type="Proteomes" id="UP001597052"/>
    </source>
</evidence>
<dbReference type="Proteomes" id="UP001597052">
    <property type="component" value="Unassembled WGS sequence"/>
</dbReference>
<dbReference type="InterPro" id="IPR050682">
    <property type="entry name" value="ModA/WtpA"/>
</dbReference>
<comment type="caution">
    <text evidence="2">The sequence shown here is derived from an EMBL/GenBank/DDBJ whole genome shotgun (WGS) entry which is preliminary data.</text>
</comment>
<dbReference type="AlphaFoldDB" id="A0ABD6D6M9"/>
<dbReference type="SUPFAM" id="SSF53850">
    <property type="entry name" value="Periplasmic binding protein-like II"/>
    <property type="match status" value="1"/>
</dbReference>
<name>A0ABD6D6M9_9EURY</name>
<dbReference type="Pfam" id="PF13531">
    <property type="entry name" value="SBP_bac_11"/>
    <property type="match status" value="1"/>
</dbReference>
<dbReference type="RefSeq" id="WP_256394446.1">
    <property type="nucleotide sequence ID" value="NZ_JANHDJ010000001.1"/>
</dbReference>
<dbReference type="Gene3D" id="3.40.190.10">
    <property type="entry name" value="Periplasmic binding protein-like II"/>
    <property type="match status" value="2"/>
</dbReference>
<keyword evidence="3" id="KW-1185">Reference proteome</keyword>
<evidence type="ECO:0000313" key="2">
    <source>
        <dbReference type="EMBL" id="MFD1640748.1"/>
    </source>
</evidence>
<evidence type="ECO:0000256" key="1">
    <source>
        <dbReference type="ARBA" id="ARBA00009438"/>
    </source>
</evidence>
<protein>
    <submittedName>
        <fullName evidence="2">Extracellular solute-binding protein</fullName>
    </submittedName>
</protein>
<dbReference type="PANTHER" id="PTHR30632:SF16">
    <property type="entry name" value="MOLYBDATE_TUNGSTATE-BINDING PROTEIN WTPA"/>
    <property type="match status" value="1"/>
</dbReference>
<proteinExistence type="inferred from homology"/>
<sequence length="302" mass="32378">MAGDLPIDRRSVLSAIGAGMAGLAGCAGVTGNDPERVSLLAAGSLHNALENGFQPDIDGTVEIEARGSAAAARLVDAGQRDPDILSLADTALFDGPLDAPWLAEFATNSLVVAYNPDTEGGQRLADAGSDGWYQPLVDGDVSLGRTDPALDPLGYRTLFMFDLATDYYDTDVGLQEAILSREQRYPETQLVSQFETGSIDAAVTYRNMVVNRDYEYLELPAAIDLSDPTLADRYARASYELPSGTVVTGGPISYGSTIRRQSPMVRDVFEAHVTGGYLSEFGFIVPDDYPRYSDNVPETVTD</sequence>
<reference evidence="2 3" key="1">
    <citation type="journal article" date="2019" name="Int. J. Syst. Evol. Microbiol.">
        <title>The Global Catalogue of Microorganisms (GCM) 10K type strain sequencing project: providing services to taxonomists for standard genome sequencing and annotation.</title>
        <authorList>
            <consortium name="The Broad Institute Genomics Platform"/>
            <consortium name="The Broad Institute Genome Sequencing Center for Infectious Disease"/>
            <person name="Wu L."/>
            <person name="Ma J."/>
        </authorList>
    </citation>
    <scope>NUCLEOTIDE SEQUENCE [LARGE SCALE GENOMIC DNA]</scope>
    <source>
        <strain evidence="2 3">CGMCC 1.10593</strain>
    </source>
</reference>
<dbReference type="PANTHER" id="PTHR30632">
    <property type="entry name" value="MOLYBDATE-BINDING PERIPLASMIC PROTEIN"/>
    <property type="match status" value="1"/>
</dbReference>
<dbReference type="EMBL" id="JBHUDM010000001">
    <property type="protein sequence ID" value="MFD1640748.1"/>
    <property type="molecule type" value="Genomic_DNA"/>
</dbReference>
<comment type="similarity">
    <text evidence="1">Belongs to the bacterial solute-binding protein 1 family. WtpA subfamily.</text>
</comment>